<dbReference type="Proteomes" id="UP000268093">
    <property type="component" value="Unassembled WGS sequence"/>
</dbReference>
<evidence type="ECO:0000256" key="1">
    <source>
        <dbReference type="SAM" id="Phobius"/>
    </source>
</evidence>
<protein>
    <submittedName>
        <fullName evidence="2">Uncharacterized protein</fullName>
    </submittedName>
</protein>
<dbReference type="EMBL" id="RBNI01015913">
    <property type="protein sequence ID" value="RUP12145.1"/>
    <property type="molecule type" value="Genomic_DNA"/>
</dbReference>
<keyword evidence="1" id="KW-0472">Membrane</keyword>
<name>A0A433B937_9FUNG</name>
<evidence type="ECO:0000313" key="2">
    <source>
        <dbReference type="EMBL" id="RUP12145.1"/>
    </source>
</evidence>
<keyword evidence="3" id="KW-1185">Reference proteome</keyword>
<feature type="transmembrane region" description="Helical" evidence="1">
    <location>
        <begin position="27"/>
        <end position="49"/>
    </location>
</feature>
<sequence>MEMRIILIASNRVSHQNYVNIDKIGKIIYEAVFFVFVGPFAIIQFHLFMPLTHPKINLGNKSHGFRVAVDVVQLLR</sequence>
<comment type="caution">
    <text evidence="2">The sequence shown here is derived from an EMBL/GenBank/DDBJ whole genome shotgun (WGS) entry which is preliminary data.</text>
</comment>
<evidence type="ECO:0000313" key="3">
    <source>
        <dbReference type="Proteomes" id="UP000268093"/>
    </source>
</evidence>
<keyword evidence="1" id="KW-0812">Transmembrane</keyword>
<accession>A0A433B937</accession>
<reference evidence="2 3" key="1">
    <citation type="journal article" date="2018" name="New Phytol.">
        <title>Phylogenomics of Endogonaceae and evolution of mycorrhizas within Mucoromycota.</title>
        <authorList>
            <person name="Chang Y."/>
            <person name="Desiro A."/>
            <person name="Na H."/>
            <person name="Sandor L."/>
            <person name="Lipzen A."/>
            <person name="Clum A."/>
            <person name="Barry K."/>
            <person name="Grigoriev I.V."/>
            <person name="Martin F.M."/>
            <person name="Stajich J.E."/>
            <person name="Smith M.E."/>
            <person name="Bonito G."/>
            <person name="Spatafora J.W."/>
        </authorList>
    </citation>
    <scope>NUCLEOTIDE SEQUENCE [LARGE SCALE GENOMIC DNA]</scope>
    <source>
        <strain evidence="2 3">GMNB39</strain>
    </source>
</reference>
<proteinExistence type="predicted"/>
<keyword evidence="1" id="KW-1133">Transmembrane helix</keyword>
<dbReference type="AlphaFoldDB" id="A0A433B937"/>
<organism evidence="2 3">
    <name type="scientific">Jimgerdemannia flammicorona</name>
    <dbReference type="NCBI Taxonomy" id="994334"/>
    <lineage>
        <taxon>Eukaryota</taxon>
        <taxon>Fungi</taxon>
        <taxon>Fungi incertae sedis</taxon>
        <taxon>Mucoromycota</taxon>
        <taxon>Mucoromycotina</taxon>
        <taxon>Endogonomycetes</taxon>
        <taxon>Endogonales</taxon>
        <taxon>Endogonaceae</taxon>
        <taxon>Jimgerdemannia</taxon>
    </lineage>
</organism>
<gene>
    <name evidence="2" type="ORF">BC936DRAFT_139841</name>
</gene>